<organism evidence="2 3">
    <name type="scientific">Phialocephala subalpina</name>
    <dbReference type="NCBI Taxonomy" id="576137"/>
    <lineage>
        <taxon>Eukaryota</taxon>
        <taxon>Fungi</taxon>
        <taxon>Dikarya</taxon>
        <taxon>Ascomycota</taxon>
        <taxon>Pezizomycotina</taxon>
        <taxon>Leotiomycetes</taxon>
        <taxon>Helotiales</taxon>
        <taxon>Mollisiaceae</taxon>
        <taxon>Phialocephala</taxon>
        <taxon>Phialocephala fortinii species complex</taxon>
    </lineage>
</organism>
<gene>
    <name evidence="2" type="ORF">PAC_17953</name>
</gene>
<accession>A0A1L7XSN2</accession>
<evidence type="ECO:0000313" key="3">
    <source>
        <dbReference type="Proteomes" id="UP000184330"/>
    </source>
</evidence>
<dbReference type="Pfam" id="PF22893">
    <property type="entry name" value="ULD_2"/>
    <property type="match status" value="1"/>
</dbReference>
<proteinExistence type="predicted"/>
<dbReference type="AlphaFoldDB" id="A0A1L7XSN2"/>
<dbReference type="STRING" id="576137.A0A1L7XSN2"/>
<dbReference type="OrthoDB" id="3045089at2759"/>
<dbReference type="PANTHER" id="PTHR38886:SF1">
    <property type="entry name" value="NACHT-NTPASE AND P-LOOP NTPASES N-TERMINAL DOMAIN-CONTAINING PROTEIN"/>
    <property type="match status" value="1"/>
</dbReference>
<protein>
    <recommendedName>
        <fullName evidence="1">Ubiquitin-like domain-containing protein</fullName>
    </recommendedName>
</protein>
<evidence type="ECO:0000259" key="1">
    <source>
        <dbReference type="Pfam" id="PF22893"/>
    </source>
</evidence>
<dbReference type="EMBL" id="FJOG01000050">
    <property type="protein sequence ID" value="CZR68054.1"/>
    <property type="molecule type" value="Genomic_DNA"/>
</dbReference>
<evidence type="ECO:0000313" key="2">
    <source>
        <dbReference type="EMBL" id="CZR68054.1"/>
    </source>
</evidence>
<reference evidence="2 3" key="1">
    <citation type="submission" date="2016-03" db="EMBL/GenBank/DDBJ databases">
        <authorList>
            <person name="Ploux O."/>
        </authorList>
    </citation>
    <scope>NUCLEOTIDE SEQUENCE [LARGE SCALE GENOMIC DNA]</scope>
    <source>
        <strain evidence="2 3">UAMH 11012</strain>
    </source>
</reference>
<feature type="domain" description="Ubiquitin-like" evidence="1">
    <location>
        <begin position="298"/>
        <end position="376"/>
    </location>
</feature>
<sequence length="404" mass="45002">MSFGWSAGDCFTAINLITEVCSSLKDSGGSRSEFQELLRQLKGLEVALQHIDNLQARRGNTPSSKLIELKSIALACRIPLDEFILKVNKYDKSLGSHPPKRRRIMQNTTRKIQWLRMKDDVYKLQHYLDTHIGTINILLAEYQLDLLSLASEQASSDKLDIQSHLRATQDAIDATKASASVDKQDIESHLQKIRDEISSNTQKLECHLYHLRGAVDSTASKIIEATADIESQTIAVRHNTSLLEKVLGAVRGDLSTFWMPVINILSNVRSTTEQIYAIVLEIRSSLTGPDPRFTWYQVPVKVEDALGRIFPVPSEYSFSELEGIIRMKFANSPCHGEVIAGNYELSNSKNSKHVLTGDDSIPLLPGMSILMAIIVDRPLSPTTCPMPQCGSTNTAAVQWGGRKW</sequence>
<keyword evidence="3" id="KW-1185">Reference proteome</keyword>
<name>A0A1L7XSN2_9HELO</name>
<dbReference type="InterPro" id="IPR054464">
    <property type="entry name" value="ULD_fung"/>
</dbReference>
<dbReference type="PANTHER" id="PTHR38886">
    <property type="entry name" value="SESA DOMAIN-CONTAINING PROTEIN"/>
    <property type="match status" value="1"/>
</dbReference>
<dbReference type="Proteomes" id="UP000184330">
    <property type="component" value="Unassembled WGS sequence"/>
</dbReference>